<feature type="transmembrane region" description="Helical" evidence="1">
    <location>
        <begin position="66"/>
        <end position="84"/>
    </location>
</feature>
<protein>
    <recommendedName>
        <fullName evidence="4">Energy-coupling factor transport system substrate-specific component</fullName>
    </recommendedName>
</protein>
<gene>
    <name evidence="2" type="ORF">MW084_05975</name>
</gene>
<evidence type="ECO:0000313" key="3">
    <source>
        <dbReference type="Proteomes" id="UP001056383"/>
    </source>
</evidence>
<keyword evidence="1" id="KW-1133">Transmembrane helix</keyword>
<keyword evidence="3" id="KW-1185">Reference proteome</keyword>
<dbReference type="Proteomes" id="UP001056383">
    <property type="component" value="Chromosome"/>
</dbReference>
<feature type="transmembrane region" description="Helical" evidence="1">
    <location>
        <begin position="110"/>
        <end position="127"/>
    </location>
</feature>
<evidence type="ECO:0000313" key="2">
    <source>
        <dbReference type="EMBL" id="URN15574.1"/>
    </source>
</evidence>
<keyword evidence="1" id="KW-0472">Membrane</keyword>
<reference evidence="2" key="1">
    <citation type="submission" date="2022-04" db="EMBL/GenBank/DDBJ databases">
        <title>Systematic whole-genome sequencing reveals an unexpected diversity among actinomycetoma pathogens and provides insights into their antibacterial susceptibilities.</title>
        <authorList>
            <person name="Watson A.K."/>
            <person name="Kepplinger B."/>
            <person name="Bakhiet S.M."/>
            <person name="Mhmoud N.A."/>
            <person name="Chapman J."/>
            <person name="Allenby N."/>
            <person name="Mickiewicz K."/>
            <person name="Goodfellow M."/>
            <person name="Fahal A.H."/>
            <person name="Errington J."/>
        </authorList>
    </citation>
    <scope>NUCLEOTIDE SEQUENCE</scope>
    <source>
        <strain evidence="2">SD 504</strain>
    </source>
</reference>
<feature type="transmembrane region" description="Helical" evidence="1">
    <location>
        <begin position="139"/>
        <end position="157"/>
    </location>
</feature>
<keyword evidence="1" id="KW-0812">Transmembrane</keyword>
<feature type="transmembrane region" description="Helical" evidence="1">
    <location>
        <begin position="12"/>
        <end position="29"/>
    </location>
</feature>
<name>A0ABY4T9D0_9ACTN</name>
<accession>A0ABY4T9D0</accession>
<evidence type="ECO:0008006" key="4">
    <source>
        <dbReference type="Google" id="ProtNLM"/>
    </source>
</evidence>
<organism evidence="2 3">
    <name type="scientific">Streptomyces sudanensis</name>
    <dbReference type="NCBI Taxonomy" id="436397"/>
    <lineage>
        <taxon>Bacteria</taxon>
        <taxon>Bacillati</taxon>
        <taxon>Actinomycetota</taxon>
        <taxon>Actinomycetes</taxon>
        <taxon>Kitasatosporales</taxon>
        <taxon>Streptomycetaceae</taxon>
        <taxon>Streptomyces</taxon>
    </lineage>
</organism>
<dbReference type="EMBL" id="CP095474">
    <property type="protein sequence ID" value="URN15574.1"/>
    <property type="molecule type" value="Genomic_DNA"/>
</dbReference>
<sequence length="208" mass="21656">MRFPRARITPVLVPLGAGAIIGVLGALAGRFDSPILHAVSLVFAAGWSWALLGFLVGCFCRSKAGAALLSSSALAVGVTVYYMLKALNPDPPIGVNVVLESGVESAWPRIAAWGVMAFVLGAPMGFFGNLARTSGPLGLPFRLLVPLIACCETSWRLGVEAAAAGPGAESTWSATRVLAVLAALALVGHAVWEWRTRRKGPEVRAHSG</sequence>
<dbReference type="RefSeq" id="WP_010469967.1">
    <property type="nucleotide sequence ID" value="NZ_CP095474.1"/>
</dbReference>
<proteinExistence type="predicted"/>
<evidence type="ECO:0000256" key="1">
    <source>
        <dbReference type="SAM" id="Phobius"/>
    </source>
</evidence>
<feature type="transmembrane region" description="Helical" evidence="1">
    <location>
        <begin position="177"/>
        <end position="194"/>
    </location>
</feature>
<feature type="transmembrane region" description="Helical" evidence="1">
    <location>
        <begin position="35"/>
        <end position="59"/>
    </location>
</feature>